<name>A0ABR7A0K5_9BURK</name>
<gene>
    <name evidence="2" type="ORF">H8K43_02045</name>
</gene>
<evidence type="ECO:0000313" key="3">
    <source>
        <dbReference type="Proteomes" id="UP000654304"/>
    </source>
</evidence>
<organism evidence="2 3">
    <name type="scientific">Undibacterium curvum</name>
    <dbReference type="NCBI Taxonomy" id="2762294"/>
    <lineage>
        <taxon>Bacteria</taxon>
        <taxon>Pseudomonadati</taxon>
        <taxon>Pseudomonadota</taxon>
        <taxon>Betaproteobacteria</taxon>
        <taxon>Burkholderiales</taxon>
        <taxon>Oxalobacteraceae</taxon>
        <taxon>Undibacterium</taxon>
    </lineage>
</organism>
<comment type="caution">
    <text evidence="2">The sequence shown here is derived from an EMBL/GenBank/DDBJ whole genome shotgun (WGS) entry which is preliminary data.</text>
</comment>
<feature type="domain" description="Serine aminopeptidase S33" evidence="1">
    <location>
        <begin position="44"/>
        <end position="191"/>
    </location>
</feature>
<dbReference type="InterPro" id="IPR022742">
    <property type="entry name" value="Hydrolase_4"/>
</dbReference>
<dbReference type="Pfam" id="PF12146">
    <property type="entry name" value="Hydrolase_4"/>
    <property type="match status" value="1"/>
</dbReference>
<dbReference type="SUPFAM" id="SSF53474">
    <property type="entry name" value="alpha/beta-Hydrolases"/>
    <property type="match status" value="1"/>
</dbReference>
<keyword evidence="2" id="KW-0378">Hydrolase</keyword>
<reference evidence="2 3" key="1">
    <citation type="submission" date="2020-08" db="EMBL/GenBank/DDBJ databases">
        <title>Novel species isolated from subtropical streams in China.</title>
        <authorList>
            <person name="Lu H."/>
        </authorList>
    </citation>
    <scope>NUCLEOTIDE SEQUENCE [LARGE SCALE GENOMIC DNA]</scope>
    <source>
        <strain evidence="2 3">CY22W</strain>
    </source>
</reference>
<dbReference type="Proteomes" id="UP000654304">
    <property type="component" value="Unassembled WGS sequence"/>
</dbReference>
<protein>
    <submittedName>
        <fullName evidence="2">Alpha/beta hydrolase</fullName>
    </submittedName>
</protein>
<keyword evidence="3" id="KW-1185">Reference proteome</keyword>
<dbReference type="EMBL" id="JACOGD010000001">
    <property type="protein sequence ID" value="MBC3930439.1"/>
    <property type="molecule type" value="Genomic_DNA"/>
</dbReference>
<evidence type="ECO:0000313" key="2">
    <source>
        <dbReference type="EMBL" id="MBC3930439.1"/>
    </source>
</evidence>
<dbReference type="GO" id="GO:0016787">
    <property type="term" value="F:hydrolase activity"/>
    <property type="evidence" value="ECO:0007669"/>
    <property type="project" value="UniProtKB-KW"/>
</dbReference>
<sequence>MLTLVLLPGMDGTGDLFTSFMHALGAEFNIIVVRYPTDKTLNYRELLAHARRSLPTDEPYFILGESFSGPLAISLAAETPSHLCGVILCATFARNPRPYLTPFKSLLAVAPVHWMPPAVLSWALLGAFGTRMLRSDIAQAVGRVAPAVLRTRLQMVASLDVSAQLSVLVVPCLYLQATHDRLVPESAAEHIKSILPQVSLVRINAPHCLLQTVPENAASVVSTFLRESILLKQAADIRHNPMQFK</sequence>
<dbReference type="Gene3D" id="3.40.50.1820">
    <property type="entry name" value="alpha/beta hydrolase"/>
    <property type="match status" value="1"/>
</dbReference>
<evidence type="ECO:0000259" key="1">
    <source>
        <dbReference type="Pfam" id="PF12146"/>
    </source>
</evidence>
<accession>A0ABR7A0K5</accession>
<dbReference type="InterPro" id="IPR029058">
    <property type="entry name" value="AB_hydrolase_fold"/>
</dbReference>
<proteinExistence type="predicted"/>